<proteinExistence type="predicted"/>
<comment type="caution">
    <text evidence="2">The sequence shown here is derived from an EMBL/GenBank/DDBJ whole genome shotgun (WGS) entry which is preliminary data.</text>
</comment>
<sequence>MNTKETLNVLENIDVSKVDFPEIPKDIIFPDELNRFLREQIRYYAHENGMVKKCLSEIEFKYTDCLQKIDNLTSKLKNYETLSDDNDVLYSSKVAGSKIVQLSKKVREKNSEVETLKTKISKLEHYIYELKKKEEEDTVPEKEEKPVNQLEETIKKLQEKCNVTSNKLLEVKNVNCQLKNDMKLANKWLQQETGENFESLQSLNNSNNGNLRGRAQIICDLQQKNNELREKAQISNNRDTKSEVLRQKEDINKMRTDKDSLLNEIEEYKAIIKNMKKELDQKKESENNEPLKMNAISGTEGNEKTVNHSEAEHLRLLEFVEIQNTRLKAERDAHIKTQQMLRFERQRSAKAEANVARVQLESNTGRSSSYIGNPPIRTLDFDLRDQLELAEENIKALKTRLEIEQYERKMDLREFTGILRHEKI</sequence>
<name>A0ABQ9J5E6_9CUCU</name>
<dbReference type="Proteomes" id="UP001162164">
    <property type="component" value="Unassembled WGS sequence"/>
</dbReference>
<gene>
    <name evidence="2" type="ORF">NQ317_017924</name>
</gene>
<feature type="coiled-coil region" evidence="1">
    <location>
        <begin position="147"/>
        <end position="174"/>
    </location>
</feature>
<evidence type="ECO:0000313" key="3">
    <source>
        <dbReference type="Proteomes" id="UP001162164"/>
    </source>
</evidence>
<reference evidence="2" key="1">
    <citation type="journal article" date="2023" name="Insect Mol. Biol.">
        <title>Genome sequencing provides insights into the evolution of gene families encoding plant cell wall-degrading enzymes in longhorned beetles.</title>
        <authorList>
            <person name="Shin N.R."/>
            <person name="Okamura Y."/>
            <person name="Kirsch R."/>
            <person name="Pauchet Y."/>
        </authorList>
    </citation>
    <scope>NUCLEOTIDE SEQUENCE</scope>
    <source>
        <strain evidence="2">MMC_N1</strain>
    </source>
</reference>
<dbReference type="InterPro" id="IPR038929">
    <property type="entry name" value="CCDC13"/>
</dbReference>
<dbReference type="PANTHER" id="PTHR31935:SF1">
    <property type="entry name" value="COILED-COIL DOMAIN-CONTAINING PROTEIN 13"/>
    <property type="match status" value="1"/>
</dbReference>
<dbReference type="PANTHER" id="PTHR31935">
    <property type="entry name" value="COILED-COIL DOMAIN-CONTAINING PROTEIN 13"/>
    <property type="match status" value="1"/>
</dbReference>
<feature type="coiled-coil region" evidence="1">
    <location>
        <begin position="244"/>
        <end position="289"/>
    </location>
</feature>
<evidence type="ECO:0000256" key="1">
    <source>
        <dbReference type="SAM" id="Coils"/>
    </source>
</evidence>
<keyword evidence="3" id="KW-1185">Reference proteome</keyword>
<dbReference type="EMBL" id="JAPWTJ010001226">
    <property type="protein sequence ID" value="KAJ8973151.1"/>
    <property type="molecule type" value="Genomic_DNA"/>
</dbReference>
<accession>A0ABQ9J5E6</accession>
<evidence type="ECO:0000313" key="2">
    <source>
        <dbReference type="EMBL" id="KAJ8973151.1"/>
    </source>
</evidence>
<feature type="coiled-coil region" evidence="1">
    <location>
        <begin position="341"/>
        <end position="409"/>
    </location>
</feature>
<protein>
    <submittedName>
        <fullName evidence="2">Uncharacterized protein</fullName>
    </submittedName>
</protein>
<organism evidence="2 3">
    <name type="scientific">Molorchus minor</name>
    <dbReference type="NCBI Taxonomy" id="1323400"/>
    <lineage>
        <taxon>Eukaryota</taxon>
        <taxon>Metazoa</taxon>
        <taxon>Ecdysozoa</taxon>
        <taxon>Arthropoda</taxon>
        <taxon>Hexapoda</taxon>
        <taxon>Insecta</taxon>
        <taxon>Pterygota</taxon>
        <taxon>Neoptera</taxon>
        <taxon>Endopterygota</taxon>
        <taxon>Coleoptera</taxon>
        <taxon>Polyphaga</taxon>
        <taxon>Cucujiformia</taxon>
        <taxon>Chrysomeloidea</taxon>
        <taxon>Cerambycidae</taxon>
        <taxon>Lamiinae</taxon>
        <taxon>Monochamini</taxon>
        <taxon>Molorchus</taxon>
    </lineage>
</organism>
<keyword evidence="1" id="KW-0175">Coiled coil</keyword>